<sequence>MKLSERKAVVTGAANGIGKAIAHELAAHGAHVFLLDRDRVEGEAACAAIVAAGGRCEFRELDVTRADQIADVASAILADVGYIDILVNNAGIWRPGTVVDASEATWDAVLDTNVKSVFLVSRQFVPAMLERKRGVIANVASVAGMVGAADASAYAASKGAVINLTRSMALDFAAHNVRVNCVCPGMMDTQMGDAVVAHYRPADVPEASKQNWQPLRRAGEPDDVAKAVLYMVSDDARFMTGSAVVVDGGLTAQ</sequence>
<gene>
    <name evidence="2" type="ORF">D7S86_22875</name>
</gene>
<dbReference type="InterPro" id="IPR050259">
    <property type="entry name" value="SDR"/>
</dbReference>
<dbReference type="AlphaFoldDB" id="A0A494XB82"/>
<dbReference type="PROSITE" id="PS00061">
    <property type="entry name" value="ADH_SHORT"/>
    <property type="match status" value="1"/>
</dbReference>
<dbReference type="PANTHER" id="PTHR42879:SF2">
    <property type="entry name" value="3-OXOACYL-[ACYL-CARRIER-PROTEIN] REDUCTASE FABG"/>
    <property type="match status" value="1"/>
</dbReference>
<dbReference type="GO" id="GO:0032787">
    <property type="term" value="P:monocarboxylic acid metabolic process"/>
    <property type="evidence" value="ECO:0007669"/>
    <property type="project" value="UniProtKB-ARBA"/>
</dbReference>
<reference evidence="2 3" key="1">
    <citation type="submission" date="2018-10" db="EMBL/GenBank/DDBJ databases">
        <title>Robbsia sp. DHC34, isolated from soil.</title>
        <authorList>
            <person name="Gao Z.-H."/>
            <person name="Qiu L.-H."/>
        </authorList>
    </citation>
    <scope>NUCLEOTIDE SEQUENCE [LARGE SCALE GENOMIC DNA]</scope>
    <source>
        <strain evidence="2 3">DHC34</strain>
    </source>
</reference>
<dbReference type="Gene3D" id="3.40.50.720">
    <property type="entry name" value="NAD(P)-binding Rossmann-like Domain"/>
    <property type="match status" value="1"/>
</dbReference>
<dbReference type="PRINTS" id="PR00081">
    <property type="entry name" value="GDHRDH"/>
</dbReference>
<comment type="caution">
    <text evidence="2">The sequence shown here is derived from an EMBL/GenBank/DDBJ whole genome shotgun (WGS) entry which is preliminary data.</text>
</comment>
<dbReference type="PRINTS" id="PR00080">
    <property type="entry name" value="SDRFAMILY"/>
</dbReference>
<dbReference type="FunFam" id="3.40.50.720:FF:000084">
    <property type="entry name" value="Short-chain dehydrogenase reductase"/>
    <property type="match status" value="1"/>
</dbReference>
<dbReference type="InterPro" id="IPR036291">
    <property type="entry name" value="NAD(P)-bd_dom_sf"/>
</dbReference>
<protein>
    <submittedName>
        <fullName evidence="2">SDR family oxidoreductase</fullName>
    </submittedName>
</protein>
<evidence type="ECO:0000256" key="1">
    <source>
        <dbReference type="ARBA" id="ARBA00006484"/>
    </source>
</evidence>
<dbReference type="CDD" id="cd05233">
    <property type="entry name" value="SDR_c"/>
    <property type="match status" value="1"/>
</dbReference>
<accession>A0A494XB82</accession>
<dbReference type="InterPro" id="IPR020904">
    <property type="entry name" value="Sc_DH/Rdtase_CS"/>
</dbReference>
<evidence type="ECO:0000313" key="2">
    <source>
        <dbReference type="EMBL" id="RKP47800.1"/>
    </source>
</evidence>
<dbReference type="SUPFAM" id="SSF51735">
    <property type="entry name" value="NAD(P)-binding Rossmann-fold domains"/>
    <property type="match status" value="1"/>
</dbReference>
<dbReference type="Proteomes" id="UP000270342">
    <property type="component" value="Unassembled WGS sequence"/>
</dbReference>
<organism evidence="2 3">
    <name type="scientific">Pararobbsia silviterrae</name>
    <dbReference type="NCBI Taxonomy" id="1792498"/>
    <lineage>
        <taxon>Bacteria</taxon>
        <taxon>Pseudomonadati</taxon>
        <taxon>Pseudomonadota</taxon>
        <taxon>Betaproteobacteria</taxon>
        <taxon>Burkholderiales</taxon>
        <taxon>Burkholderiaceae</taxon>
        <taxon>Pararobbsia</taxon>
    </lineage>
</organism>
<keyword evidence="3" id="KW-1185">Reference proteome</keyword>
<dbReference type="InterPro" id="IPR002347">
    <property type="entry name" value="SDR_fam"/>
</dbReference>
<comment type="similarity">
    <text evidence="1">Belongs to the short-chain dehydrogenases/reductases (SDR) family.</text>
</comment>
<dbReference type="EMBL" id="RBZU01000012">
    <property type="protein sequence ID" value="RKP47800.1"/>
    <property type="molecule type" value="Genomic_DNA"/>
</dbReference>
<dbReference type="Pfam" id="PF13561">
    <property type="entry name" value="adh_short_C2"/>
    <property type="match status" value="1"/>
</dbReference>
<dbReference type="NCBIfam" id="NF005559">
    <property type="entry name" value="PRK07231.1"/>
    <property type="match status" value="1"/>
</dbReference>
<evidence type="ECO:0000313" key="3">
    <source>
        <dbReference type="Proteomes" id="UP000270342"/>
    </source>
</evidence>
<name>A0A494XB82_9BURK</name>
<proteinExistence type="inferred from homology"/>
<dbReference type="PANTHER" id="PTHR42879">
    <property type="entry name" value="3-OXOACYL-(ACYL-CARRIER-PROTEIN) REDUCTASE"/>
    <property type="match status" value="1"/>
</dbReference>